<evidence type="ECO:0000313" key="2">
    <source>
        <dbReference type="Proteomes" id="UP000030848"/>
    </source>
</evidence>
<protein>
    <submittedName>
        <fullName evidence="1">Uncharacterized protein</fullName>
    </submittedName>
</protein>
<evidence type="ECO:0000313" key="1">
    <source>
        <dbReference type="EMBL" id="KHF42619.1"/>
    </source>
</evidence>
<organism evidence="1 2">
    <name type="scientific">Saccharomonospora viridis</name>
    <dbReference type="NCBI Taxonomy" id="1852"/>
    <lineage>
        <taxon>Bacteria</taxon>
        <taxon>Bacillati</taxon>
        <taxon>Actinomycetota</taxon>
        <taxon>Actinomycetes</taxon>
        <taxon>Pseudonocardiales</taxon>
        <taxon>Pseudonocardiaceae</taxon>
        <taxon>Saccharomonospora</taxon>
    </lineage>
</organism>
<name>A0A837D488_9PSEU</name>
<dbReference type="Proteomes" id="UP000030848">
    <property type="component" value="Unassembled WGS sequence"/>
</dbReference>
<gene>
    <name evidence="1" type="ORF">MINT15_28210</name>
</gene>
<sequence>MLCLHGVVSESWLCRYLRCRAGLCYGAPRAPGPSGGPRDSEGSLLGRCSRYLRTKSIDMEPCMYGVLCASTLD</sequence>
<proteinExistence type="predicted"/>
<comment type="caution">
    <text evidence="1">The sequence shown here is derived from an EMBL/GenBank/DDBJ whole genome shotgun (WGS) entry which is preliminary data.</text>
</comment>
<reference evidence="1 2" key="1">
    <citation type="submission" date="2014-10" db="EMBL/GenBank/DDBJ databases">
        <title>Genome sequence of Micropolyspora internatus JCM3315.</title>
        <authorList>
            <person name="Shin S.-K."/>
            <person name="Yi H."/>
        </authorList>
    </citation>
    <scope>NUCLEOTIDE SEQUENCE [LARGE SCALE GENOMIC DNA]</scope>
    <source>
        <strain evidence="1 2">JCM 3315</strain>
    </source>
</reference>
<dbReference type="AlphaFoldDB" id="A0A837D488"/>
<dbReference type="EMBL" id="JRZE01000006">
    <property type="protein sequence ID" value="KHF42619.1"/>
    <property type="molecule type" value="Genomic_DNA"/>
</dbReference>
<accession>A0A837D488</accession>